<dbReference type="Pfam" id="PF00440">
    <property type="entry name" value="TetR_N"/>
    <property type="match status" value="1"/>
</dbReference>
<dbReference type="PRINTS" id="PR00455">
    <property type="entry name" value="HTHTETR"/>
</dbReference>
<dbReference type="GO" id="GO:0000976">
    <property type="term" value="F:transcription cis-regulatory region binding"/>
    <property type="evidence" value="ECO:0007669"/>
    <property type="project" value="TreeGrafter"/>
</dbReference>
<keyword evidence="1" id="KW-0805">Transcription regulation</keyword>
<accession>A0A3A1URC3</accession>
<dbReference type="Pfam" id="PF08360">
    <property type="entry name" value="TetR_C_5"/>
    <property type="match status" value="1"/>
</dbReference>
<dbReference type="FunFam" id="1.10.10.60:FF:000141">
    <property type="entry name" value="TetR family transcriptional regulator"/>
    <property type="match status" value="1"/>
</dbReference>
<protein>
    <submittedName>
        <fullName evidence="6">TetR/AcrR family transcriptional regulator</fullName>
    </submittedName>
</protein>
<feature type="DNA-binding region" description="H-T-H motif" evidence="4">
    <location>
        <begin position="32"/>
        <end position="51"/>
    </location>
</feature>
<dbReference type="PROSITE" id="PS01081">
    <property type="entry name" value="HTH_TETR_1"/>
    <property type="match status" value="1"/>
</dbReference>
<dbReference type="InterPro" id="IPR009057">
    <property type="entry name" value="Homeodomain-like_sf"/>
</dbReference>
<dbReference type="EMBL" id="QXQA01000012">
    <property type="protein sequence ID" value="RIX51058.1"/>
    <property type="molecule type" value="Genomic_DNA"/>
</dbReference>
<dbReference type="SUPFAM" id="SSF48498">
    <property type="entry name" value="Tetracyclin repressor-like, C-terminal domain"/>
    <property type="match status" value="1"/>
</dbReference>
<evidence type="ECO:0000256" key="3">
    <source>
        <dbReference type="ARBA" id="ARBA00023163"/>
    </source>
</evidence>
<keyword evidence="2 4" id="KW-0238">DNA-binding</keyword>
<gene>
    <name evidence="6" type="ORF">D3P08_18435</name>
</gene>
<keyword evidence="7" id="KW-1185">Reference proteome</keyword>
<evidence type="ECO:0000259" key="5">
    <source>
        <dbReference type="PROSITE" id="PS50977"/>
    </source>
</evidence>
<dbReference type="InterPro" id="IPR050109">
    <property type="entry name" value="HTH-type_TetR-like_transc_reg"/>
</dbReference>
<dbReference type="Gene3D" id="1.10.357.10">
    <property type="entry name" value="Tetracycline Repressor, domain 2"/>
    <property type="match status" value="1"/>
</dbReference>
<dbReference type="Proteomes" id="UP000266482">
    <property type="component" value="Unassembled WGS sequence"/>
</dbReference>
<dbReference type="PANTHER" id="PTHR30055">
    <property type="entry name" value="HTH-TYPE TRANSCRIPTIONAL REGULATOR RUTR"/>
    <property type="match status" value="1"/>
</dbReference>
<dbReference type="SUPFAM" id="SSF46689">
    <property type="entry name" value="Homeodomain-like"/>
    <property type="match status" value="1"/>
</dbReference>
<sequence length="214" mass="24535">MNFKQKQTEITKARLLATAFAIFSQRGYHAASIEDIAAEAGISKANIYYHFKSKEGLFLALLDQHEVEWKKLWEEKRKSCDTVGEMLGQMIEASLTRGCHHPLSRAASEFTVEAWCNSEEGKLRIAEKTEEQRRLFNDLIQTGIQSGEFDPRINSVQVSFVLESLLRGMSEMVRQMEIQEALTLYRSALDVFLHGITQKNKQKETSLDMEDKKI</sequence>
<keyword evidence="3" id="KW-0804">Transcription</keyword>
<feature type="domain" description="HTH tetR-type" evidence="5">
    <location>
        <begin position="9"/>
        <end position="69"/>
    </location>
</feature>
<dbReference type="OrthoDB" id="9785164at2"/>
<dbReference type="RefSeq" id="WP_119601210.1">
    <property type="nucleotide sequence ID" value="NZ_QXQA01000012.1"/>
</dbReference>
<dbReference type="InterPro" id="IPR023772">
    <property type="entry name" value="DNA-bd_HTH_TetR-type_CS"/>
</dbReference>
<proteinExistence type="predicted"/>
<dbReference type="PANTHER" id="PTHR30055:SF211">
    <property type="entry name" value="TRANSCRIPTIONAL REGULATOR, TETR FAMILY"/>
    <property type="match status" value="1"/>
</dbReference>
<organism evidence="6 7">
    <name type="scientific">Paenibacillus nanensis</name>
    <dbReference type="NCBI Taxonomy" id="393251"/>
    <lineage>
        <taxon>Bacteria</taxon>
        <taxon>Bacillati</taxon>
        <taxon>Bacillota</taxon>
        <taxon>Bacilli</taxon>
        <taxon>Bacillales</taxon>
        <taxon>Paenibacillaceae</taxon>
        <taxon>Paenibacillus</taxon>
    </lineage>
</organism>
<dbReference type="Gene3D" id="1.10.10.60">
    <property type="entry name" value="Homeodomain-like"/>
    <property type="match status" value="1"/>
</dbReference>
<dbReference type="InterPro" id="IPR001647">
    <property type="entry name" value="HTH_TetR"/>
</dbReference>
<dbReference type="InterPro" id="IPR013571">
    <property type="entry name" value="Tscrpt_reg_QacR_C"/>
</dbReference>
<dbReference type="AlphaFoldDB" id="A0A3A1URC3"/>
<evidence type="ECO:0000256" key="2">
    <source>
        <dbReference type="ARBA" id="ARBA00023125"/>
    </source>
</evidence>
<dbReference type="GO" id="GO:0045892">
    <property type="term" value="P:negative regulation of DNA-templated transcription"/>
    <property type="evidence" value="ECO:0007669"/>
    <property type="project" value="InterPro"/>
</dbReference>
<dbReference type="GO" id="GO:0003700">
    <property type="term" value="F:DNA-binding transcription factor activity"/>
    <property type="evidence" value="ECO:0007669"/>
    <property type="project" value="InterPro"/>
</dbReference>
<dbReference type="PROSITE" id="PS50977">
    <property type="entry name" value="HTH_TETR_2"/>
    <property type="match status" value="1"/>
</dbReference>
<dbReference type="InterPro" id="IPR036271">
    <property type="entry name" value="Tet_transcr_reg_TetR-rel_C_sf"/>
</dbReference>
<evidence type="ECO:0000256" key="1">
    <source>
        <dbReference type="ARBA" id="ARBA00023015"/>
    </source>
</evidence>
<evidence type="ECO:0000256" key="4">
    <source>
        <dbReference type="PROSITE-ProRule" id="PRU00335"/>
    </source>
</evidence>
<comment type="caution">
    <text evidence="6">The sequence shown here is derived from an EMBL/GenBank/DDBJ whole genome shotgun (WGS) entry which is preliminary data.</text>
</comment>
<reference evidence="6 7" key="1">
    <citation type="submission" date="2018-09" db="EMBL/GenBank/DDBJ databases">
        <title>Paenibacillus aracenensis nov. sp. isolated from a cave in southern Spain.</title>
        <authorList>
            <person name="Jurado V."/>
            <person name="Gutierrez-Patricio S."/>
            <person name="Gonzalez-Pimentel J.L."/>
            <person name="Miller A.Z."/>
            <person name="Laiz L."/>
            <person name="Saiz-Jimenez C."/>
        </authorList>
    </citation>
    <scope>NUCLEOTIDE SEQUENCE [LARGE SCALE GENOMIC DNA]</scope>
    <source>
        <strain evidence="6 7">DSM 22867</strain>
    </source>
</reference>
<evidence type="ECO:0000313" key="6">
    <source>
        <dbReference type="EMBL" id="RIX51058.1"/>
    </source>
</evidence>
<name>A0A3A1URC3_9BACL</name>
<evidence type="ECO:0000313" key="7">
    <source>
        <dbReference type="Proteomes" id="UP000266482"/>
    </source>
</evidence>